<reference evidence="1" key="1">
    <citation type="submission" date="2021-12" db="EMBL/GenBank/DDBJ databases">
        <authorList>
            <person name="King R."/>
        </authorList>
    </citation>
    <scope>NUCLEOTIDE SEQUENCE</scope>
</reference>
<protein>
    <submittedName>
        <fullName evidence="1">Uncharacterized protein</fullName>
    </submittedName>
</protein>
<accession>A0A9P0B772</accession>
<organism evidence="1 2">
    <name type="scientific">Brassicogethes aeneus</name>
    <name type="common">Rape pollen beetle</name>
    <name type="synonym">Meligethes aeneus</name>
    <dbReference type="NCBI Taxonomy" id="1431903"/>
    <lineage>
        <taxon>Eukaryota</taxon>
        <taxon>Metazoa</taxon>
        <taxon>Ecdysozoa</taxon>
        <taxon>Arthropoda</taxon>
        <taxon>Hexapoda</taxon>
        <taxon>Insecta</taxon>
        <taxon>Pterygota</taxon>
        <taxon>Neoptera</taxon>
        <taxon>Endopterygota</taxon>
        <taxon>Coleoptera</taxon>
        <taxon>Polyphaga</taxon>
        <taxon>Cucujiformia</taxon>
        <taxon>Nitidulidae</taxon>
        <taxon>Meligethinae</taxon>
        <taxon>Brassicogethes</taxon>
    </lineage>
</organism>
<dbReference type="EMBL" id="OV121136">
    <property type="protein sequence ID" value="CAH0556525.1"/>
    <property type="molecule type" value="Genomic_DNA"/>
</dbReference>
<sequence length="317" mass="36529">MVRKVKQKVKQDGILFIPDSNKGHPLLKNTEERVQEFSEVKISVENYLAKKIINLCENGQRVQKQKRLILGNLTEIYERFREKYLFEKIGFSKFASLRPAECVLAGASGTHVVCVCLIHENFKLLFHGAKLDKLKLRDDSQPLSSYQDCMKMVICQEPTENCYFGTCTHCPGSIKLRSILENLFTDNFLDKIKCNQWTQVDRCSLETIIKSTDDYVDFFKESIPIVLQHDFIAKQQAEYFQTVKSNLEVRQVLVVADFSENYSFLLQNSVQGVYWNNTQATIHPFACYYKSIDGNKSKVIPLSLIIVSDNLTHNTKN</sequence>
<proteinExistence type="predicted"/>
<dbReference type="OrthoDB" id="7700504at2759"/>
<dbReference type="PANTHER" id="PTHR46601:SF1">
    <property type="entry name" value="ADF-H DOMAIN-CONTAINING PROTEIN"/>
    <property type="match status" value="1"/>
</dbReference>
<name>A0A9P0B772_BRAAE</name>
<evidence type="ECO:0000313" key="2">
    <source>
        <dbReference type="Proteomes" id="UP001154078"/>
    </source>
</evidence>
<dbReference type="PANTHER" id="PTHR46601">
    <property type="entry name" value="ULP_PROTEASE DOMAIN-CONTAINING PROTEIN"/>
    <property type="match status" value="1"/>
</dbReference>
<dbReference type="Proteomes" id="UP001154078">
    <property type="component" value="Chromosome 5"/>
</dbReference>
<gene>
    <name evidence="1" type="ORF">MELIAE_LOCUS7447</name>
</gene>
<evidence type="ECO:0000313" key="1">
    <source>
        <dbReference type="EMBL" id="CAH0556525.1"/>
    </source>
</evidence>
<keyword evidence="2" id="KW-1185">Reference proteome</keyword>
<dbReference type="AlphaFoldDB" id="A0A9P0B772"/>